<comment type="similarity">
    <text evidence="2">Belongs to the NADH:flavin oxidoreductase/NADH oxidase family.</text>
</comment>
<comment type="cofactor">
    <cofactor evidence="1">
        <name>FMN</name>
        <dbReference type="ChEBI" id="CHEBI:58210"/>
    </cofactor>
</comment>
<accession>A0A248KFG5</accession>
<dbReference type="InterPro" id="IPR001155">
    <property type="entry name" value="OxRdtase_FMN_N"/>
</dbReference>
<dbReference type="SUPFAM" id="SSF51395">
    <property type="entry name" value="FMN-linked oxidoreductases"/>
    <property type="match status" value="1"/>
</dbReference>
<dbReference type="FunFam" id="3.20.20.70:FF:000059">
    <property type="entry name" value="N-ethylmaleimide reductase, FMN-linked"/>
    <property type="match status" value="1"/>
</dbReference>
<evidence type="ECO:0000256" key="3">
    <source>
        <dbReference type="ARBA" id="ARBA00023002"/>
    </source>
</evidence>
<dbReference type="Pfam" id="PF00724">
    <property type="entry name" value="Oxidored_FMN"/>
    <property type="match status" value="1"/>
</dbReference>
<dbReference type="InterPro" id="IPR045247">
    <property type="entry name" value="Oye-like"/>
</dbReference>
<dbReference type="GO" id="GO:0010181">
    <property type="term" value="F:FMN binding"/>
    <property type="evidence" value="ECO:0007669"/>
    <property type="project" value="InterPro"/>
</dbReference>
<protein>
    <submittedName>
        <fullName evidence="5">Alkene reductase</fullName>
    </submittedName>
</protein>
<proteinExistence type="inferred from homology"/>
<sequence>MLFDKYALNMLPLANRIVMPPMTRSRAGAGDVATDMMADYYAQRASAGLIISEGTQISQQGQGYAWTPGMYSEAQIAGWKKVTSAVHQAGGKIFAQLWHVGRVSHTVLQPNGAQPVSSSAIQAEGVKVFVDVEGRGPESGVGAMVQHDMPRALRTDEIPAIVNDYAQAARNAIAAGFDGIELHGANGYLINQFIDSQANLRDDEYGGSLQNRLRFMKEVVTAVSEAIGKERVGIRLAPLTTLMGSRDDTPEATYLAAASVLNELGIAYIHIAEADWEDAPVMPAAFKEALRIIFHGTLIYSGKYTKARAEEALTKGWADLIGFGRPFIANPDLPYRLEHDLPLNAPVKEQFFGGGKAGYVDYPTAG</sequence>
<feature type="domain" description="NADH:flavin oxidoreductase/NADH oxidase N-terminal" evidence="4">
    <location>
        <begin position="8"/>
        <end position="344"/>
    </location>
</feature>
<reference evidence="5 6" key="1">
    <citation type="submission" date="2017-06" db="EMBL/GenBank/DDBJ databases">
        <title>Origin of plasmid-mediated fosfomycin resistance gene fosA3.</title>
        <authorList>
            <person name="Ito R."/>
            <person name="Pacey M.P."/>
            <person name="Doi Y."/>
        </authorList>
    </citation>
    <scope>NUCLEOTIDE SEQUENCE [LARGE SCALE GENOMIC DNA]</scope>
    <source>
        <strain evidence="5 6">YDC799</strain>
    </source>
</reference>
<dbReference type="GO" id="GO:0005829">
    <property type="term" value="C:cytosol"/>
    <property type="evidence" value="ECO:0007669"/>
    <property type="project" value="UniProtKB-ARBA"/>
</dbReference>
<evidence type="ECO:0000259" key="4">
    <source>
        <dbReference type="Pfam" id="PF00724"/>
    </source>
</evidence>
<dbReference type="PANTHER" id="PTHR22893:SF91">
    <property type="entry name" value="NADPH DEHYDROGENASE 2-RELATED"/>
    <property type="match status" value="1"/>
</dbReference>
<organism evidence="5 6">
    <name type="scientific">Kluyvera genomosp. 3</name>
    <dbReference type="NCBI Taxonomy" id="2774055"/>
    <lineage>
        <taxon>Bacteria</taxon>
        <taxon>Pseudomonadati</taxon>
        <taxon>Pseudomonadota</taxon>
        <taxon>Gammaproteobacteria</taxon>
        <taxon>Enterobacterales</taxon>
        <taxon>Enterobacteriaceae</taxon>
        <taxon>Kluyvera</taxon>
    </lineage>
</organism>
<gene>
    <name evidence="5" type="ORF">CEW81_00630</name>
</gene>
<evidence type="ECO:0000256" key="2">
    <source>
        <dbReference type="ARBA" id="ARBA00005979"/>
    </source>
</evidence>
<evidence type="ECO:0000313" key="5">
    <source>
        <dbReference type="EMBL" id="ASG62448.1"/>
    </source>
</evidence>
<dbReference type="Proteomes" id="UP000197098">
    <property type="component" value="Chromosome"/>
</dbReference>
<dbReference type="Gene3D" id="3.20.20.70">
    <property type="entry name" value="Aldolase class I"/>
    <property type="match status" value="1"/>
</dbReference>
<evidence type="ECO:0000256" key="1">
    <source>
        <dbReference type="ARBA" id="ARBA00001917"/>
    </source>
</evidence>
<evidence type="ECO:0000313" key="6">
    <source>
        <dbReference type="Proteomes" id="UP000197098"/>
    </source>
</evidence>
<dbReference type="EMBL" id="CP022114">
    <property type="protein sequence ID" value="ASG62448.1"/>
    <property type="molecule type" value="Genomic_DNA"/>
</dbReference>
<dbReference type="PANTHER" id="PTHR22893">
    <property type="entry name" value="NADH OXIDOREDUCTASE-RELATED"/>
    <property type="match status" value="1"/>
</dbReference>
<dbReference type="GO" id="GO:0016628">
    <property type="term" value="F:oxidoreductase activity, acting on the CH-CH group of donors, NAD or NADP as acceptor"/>
    <property type="evidence" value="ECO:0007669"/>
    <property type="project" value="UniProtKB-ARBA"/>
</dbReference>
<name>A0A248KFG5_9ENTR</name>
<dbReference type="CDD" id="cd02933">
    <property type="entry name" value="OYE_like_FMN"/>
    <property type="match status" value="1"/>
</dbReference>
<dbReference type="InterPro" id="IPR013785">
    <property type="entry name" value="Aldolase_TIM"/>
</dbReference>
<keyword evidence="3" id="KW-0560">Oxidoreductase</keyword>
<dbReference type="AlphaFoldDB" id="A0A248KFG5"/>